<evidence type="ECO:0000313" key="2">
    <source>
        <dbReference type="Proteomes" id="UP001152888"/>
    </source>
</evidence>
<dbReference type="EMBL" id="CAKOFQ010007060">
    <property type="protein sequence ID" value="CAH1989309.1"/>
    <property type="molecule type" value="Genomic_DNA"/>
</dbReference>
<name>A0A9P0LDV0_ACAOB</name>
<organism evidence="1 2">
    <name type="scientific">Acanthoscelides obtectus</name>
    <name type="common">Bean weevil</name>
    <name type="synonym">Bruchus obtectus</name>
    <dbReference type="NCBI Taxonomy" id="200917"/>
    <lineage>
        <taxon>Eukaryota</taxon>
        <taxon>Metazoa</taxon>
        <taxon>Ecdysozoa</taxon>
        <taxon>Arthropoda</taxon>
        <taxon>Hexapoda</taxon>
        <taxon>Insecta</taxon>
        <taxon>Pterygota</taxon>
        <taxon>Neoptera</taxon>
        <taxon>Endopterygota</taxon>
        <taxon>Coleoptera</taxon>
        <taxon>Polyphaga</taxon>
        <taxon>Cucujiformia</taxon>
        <taxon>Chrysomeloidea</taxon>
        <taxon>Chrysomelidae</taxon>
        <taxon>Bruchinae</taxon>
        <taxon>Bruchini</taxon>
        <taxon>Acanthoscelides</taxon>
    </lineage>
</organism>
<protein>
    <submittedName>
        <fullName evidence="1">Uncharacterized protein</fullName>
    </submittedName>
</protein>
<reference evidence="1" key="1">
    <citation type="submission" date="2022-03" db="EMBL/GenBank/DDBJ databases">
        <authorList>
            <person name="Sayadi A."/>
        </authorList>
    </citation>
    <scope>NUCLEOTIDE SEQUENCE</scope>
</reference>
<comment type="caution">
    <text evidence="1">The sequence shown here is derived from an EMBL/GenBank/DDBJ whole genome shotgun (WGS) entry which is preliminary data.</text>
</comment>
<dbReference type="AlphaFoldDB" id="A0A9P0LDV0"/>
<evidence type="ECO:0000313" key="1">
    <source>
        <dbReference type="EMBL" id="CAH1989309.1"/>
    </source>
</evidence>
<keyword evidence="2" id="KW-1185">Reference proteome</keyword>
<sequence>MILSTSPLSRRNGYNRTFLHNFPTPGYQSHRTFAVPAEPEGPRDIISAKRQLQHILMQK</sequence>
<accession>A0A9P0LDV0</accession>
<proteinExistence type="predicted"/>
<dbReference type="Proteomes" id="UP001152888">
    <property type="component" value="Unassembled WGS sequence"/>
</dbReference>
<gene>
    <name evidence="1" type="ORF">ACAOBT_LOCUS18949</name>
</gene>